<dbReference type="Gene3D" id="1.10.3470.10">
    <property type="entry name" value="ABC transporter involved in vitamin B12 uptake, BtuC"/>
    <property type="match status" value="1"/>
</dbReference>
<dbReference type="GO" id="GO:0022857">
    <property type="term" value="F:transmembrane transporter activity"/>
    <property type="evidence" value="ECO:0007669"/>
    <property type="project" value="InterPro"/>
</dbReference>
<keyword evidence="7 11" id="KW-0472">Membrane</keyword>
<evidence type="ECO:0000256" key="5">
    <source>
        <dbReference type="ARBA" id="ARBA00022692"/>
    </source>
</evidence>
<comment type="caution">
    <text evidence="12">The sequence shown here is derived from an EMBL/GenBank/DDBJ whole genome shotgun (WGS) entry which is preliminary data.</text>
</comment>
<feature type="transmembrane region" description="Helical" evidence="11">
    <location>
        <begin position="292"/>
        <end position="312"/>
    </location>
</feature>
<gene>
    <name evidence="12" type="ORF">FKV42_07000</name>
</gene>
<comment type="subcellular location">
    <subcellularLocation>
        <location evidence="1">Cell membrane</location>
        <topology evidence="1">Multi-pass membrane protein</topology>
    </subcellularLocation>
</comment>
<name>A0A7Z8KNX3_9EURY</name>
<keyword evidence="3" id="KW-0813">Transport</keyword>
<evidence type="ECO:0000256" key="10">
    <source>
        <dbReference type="ARBA" id="ARBA00071366"/>
    </source>
</evidence>
<keyword evidence="13" id="KW-1185">Reference proteome</keyword>
<keyword evidence="6 11" id="KW-1133">Transmembrane helix</keyword>
<evidence type="ECO:0000256" key="6">
    <source>
        <dbReference type="ARBA" id="ARBA00022989"/>
    </source>
</evidence>
<dbReference type="CDD" id="cd06550">
    <property type="entry name" value="TM_ABC_iron-siderophores_like"/>
    <property type="match status" value="1"/>
</dbReference>
<sequence length="347" mass="37323">MELPNKEAYESLIRRKILFFILFISAAFLAFLLDIAVGSSGLSLYEVFSTIVFPASSDPTSSVIVWNFRLPKALMAVFIGASLAIAGAEVQTILDNPLASPYTLGISAAAGFGAAATMVLGLTLTSFAGNVLVSINAFIFSFVCFFVIYFIAKVKSASKELIILTGVALLFLFQALVSLLQYIATDDQLQNIVFWLFGSLENSSWSTVTICLLILLIFIPLLAIDFWKLTALRLGDEKAKSLGIDVEKLRLKVLICVSVLTASAVCFAGTIGFVGLVPPHIARMLVGEDQRYFVPLSALLGSLFLSLASIGGKICCHKGVFPIGIATSLIGVPFFLSLIIMKRSGSF</sequence>
<feature type="transmembrane region" description="Helical" evidence="11">
    <location>
        <begin position="131"/>
        <end position="152"/>
    </location>
</feature>
<evidence type="ECO:0000313" key="12">
    <source>
        <dbReference type="EMBL" id="TQD25914.1"/>
    </source>
</evidence>
<feature type="transmembrane region" description="Helical" evidence="11">
    <location>
        <begin position="161"/>
        <end position="184"/>
    </location>
</feature>
<dbReference type="InterPro" id="IPR037294">
    <property type="entry name" value="ABC_BtuC-like"/>
</dbReference>
<comment type="subunit">
    <text evidence="9">The complex is composed of two ATP-binding proteins (BtuD), two transmembrane proteins (BtuC) and a solute-binding protein (BtuF).</text>
</comment>
<comment type="function">
    <text evidence="8">Required for corrinoid utilization. Probably part of the ABC transporter complex BtuCDF involved in cobalamin (vitamin B12) import. Probably involved in the translocation of the substrate across the membrane.</text>
</comment>
<dbReference type="EMBL" id="VIAQ01000013">
    <property type="protein sequence ID" value="TQD25914.1"/>
    <property type="molecule type" value="Genomic_DNA"/>
</dbReference>
<evidence type="ECO:0000256" key="11">
    <source>
        <dbReference type="SAM" id="Phobius"/>
    </source>
</evidence>
<dbReference type="Proteomes" id="UP000319335">
    <property type="component" value="Unassembled WGS sequence"/>
</dbReference>
<dbReference type="AlphaFoldDB" id="A0A7Z8KNX3"/>
<evidence type="ECO:0000256" key="8">
    <source>
        <dbReference type="ARBA" id="ARBA00053891"/>
    </source>
</evidence>
<feature type="transmembrane region" description="Helical" evidence="11">
    <location>
        <begin position="17"/>
        <end position="37"/>
    </location>
</feature>
<feature type="transmembrane region" description="Helical" evidence="11">
    <location>
        <begin position="73"/>
        <end position="90"/>
    </location>
</feature>
<dbReference type="GO" id="GO:0005886">
    <property type="term" value="C:plasma membrane"/>
    <property type="evidence" value="ECO:0007669"/>
    <property type="project" value="UniProtKB-SubCell"/>
</dbReference>
<dbReference type="InterPro" id="IPR000522">
    <property type="entry name" value="ABC_transptr_permease_BtuC"/>
</dbReference>
<feature type="transmembrane region" description="Helical" evidence="11">
    <location>
        <begin position="102"/>
        <end position="125"/>
    </location>
</feature>
<evidence type="ECO:0000256" key="3">
    <source>
        <dbReference type="ARBA" id="ARBA00022448"/>
    </source>
</evidence>
<dbReference type="GO" id="GO:0033214">
    <property type="term" value="P:siderophore-iron import into cell"/>
    <property type="evidence" value="ECO:0007669"/>
    <property type="project" value="TreeGrafter"/>
</dbReference>
<dbReference type="RefSeq" id="WP_154809545.1">
    <property type="nucleotide sequence ID" value="NZ_VIAQ01000013.1"/>
</dbReference>
<evidence type="ECO:0000256" key="2">
    <source>
        <dbReference type="ARBA" id="ARBA00007935"/>
    </source>
</evidence>
<dbReference type="Pfam" id="PF01032">
    <property type="entry name" value="FecCD"/>
    <property type="match status" value="1"/>
</dbReference>
<evidence type="ECO:0000256" key="9">
    <source>
        <dbReference type="ARBA" id="ARBA00064420"/>
    </source>
</evidence>
<protein>
    <recommendedName>
        <fullName evidence="10">Cobalamin import system permease protein BtuC</fullName>
    </recommendedName>
</protein>
<proteinExistence type="inferred from homology"/>
<dbReference type="PANTHER" id="PTHR30472:SF25">
    <property type="entry name" value="ABC TRANSPORTER PERMEASE PROTEIN MJ0876-RELATED"/>
    <property type="match status" value="1"/>
</dbReference>
<feature type="transmembrane region" description="Helical" evidence="11">
    <location>
        <begin position="251"/>
        <end position="277"/>
    </location>
</feature>
<dbReference type="SUPFAM" id="SSF81345">
    <property type="entry name" value="ABC transporter involved in vitamin B12 uptake, BtuC"/>
    <property type="match status" value="1"/>
</dbReference>
<feature type="transmembrane region" description="Helical" evidence="11">
    <location>
        <begin position="204"/>
        <end position="230"/>
    </location>
</feature>
<evidence type="ECO:0000313" key="13">
    <source>
        <dbReference type="Proteomes" id="UP000319335"/>
    </source>
</evidence>
<keyword evidence="4" id="KW-1003">Cell membrane</keyword>
<evidence type="ECO:0000256" key="7">
    <source>
        <dbReference type="ARBA" id="ARBA00023136"/>
    </source>
</evidence>
<reference evidence="12 13" key="1">
    <citation type="submission" date="2019-06" db="EMBL/GenBank/DDBJ databases">
        <title>Draft genome sequence of Methanolobus vulcani B1d.</title>
        <authorList>
            <person name="Creighbaum A.J."/>
            <person name="Ticak T."/>
            <person name="Hariraju D."/>
            <person name="Arivett B.A."/>
            <person name="Ferguson D.J.Jr."/>
        </authorList>
    </citation>
    <scope>NUCLEOTIDE SEQUENCE [LARGE SCALE GENOMIC DNA]</scope>
    <source>
        <strain evidence="12 13">B1d</strain>
    </source>
</reference>
<comment type="similarity">
    <text evidence="2">Belongs to the binding-protein-dependent transport system permease family. FecCD subfamily.</text>
</comment>
<evidence type="ECO:0000256" key="1">
    <source>
        <dbReference type="ARBA" id="ARBA00004651"/>
    </source>
</evidence>
<accession>A0A7Z8KNX3</accession>
<feature type="transmembrane region" description="Helical" evidence="11">
    <location>
        <begin position="319"/>
        <end position="341"/>
    </location>
</feature>
<dbReference type="PANTHER" id="PTHR30472">
    <property type="entry name" value="FERRIC ENTEROBACTIN TRANSPORT SYSTEM PERMEASE PROTEIN"/>
    <property type="match status" value="1"/>
</dbReference>
<dbReference type="OrthoDB" id="27848at2157"/>
<organism evidence="12 13">
    <name type="scientific">Methanolobus vulcani</name>
    <dbReference type="NCBI Taxonomy" id="38026"/>
    <lineage>
        <taxon>Archaea</taxon>
        <taxon>Methanobacteriati</taxon>
        <taxon>Methanobacteriota</taxon>
        <taxon>Stenosarchaea group</taxon>
        <taxon>Methanomicrobia</taxon>
        <taxon>Methanosarcinales</taxon>
        <taxon>Methanosarcinaceae</taxon>
        <taxon>Methanolobus</taxon>
    </lineage>
</organism>
<evidence type="ECO:0000256" key="4">
    <source>
        <dbReference type="ARBA" id="ARBA00022475"/>
    </source>
</evidence>
<dbReference type="FunFam" id="1.10.3470.10:FF:000001">
    <property type="entry name" value="Vitamin B12 ABC transporter permease BtuC"/>
    <property type="match status" value="1"/>
</dbReference>
<keyword evidence="5 11" id="KW-0812">Transmembrane</keyword>